<dbReference type="GO" id="GO:0003700">
    <property type="term" value="F:DNA-binding transcription factor activity"/>
    <property type="evidence" value="ECO:0007669"/>
    <property type="project" value="InterPro"/>
</dbReference>
<dbReference type="SUPFAM" id="SSF101936">
    <property type="entry name" value="DNA-binding pseudobarrel domain"/>
    <property type="match status" value="1"/>
</dbReference>
<evidence type="ECO:0000313" key="9">
    <source>
        <dbReference type="EMBL" id="TYI52406.1"/>
    </source>
</evidence>
<dbReference type="Proteomes" id="UP000323597">
    <property type="component" value="Chromosome D12"/>
</dbReference>
<sequence length="263" mass="29985">MEGSPNPNNKTTPYQKISGRCSGTDTGSRRLSTRFKGVLPLESHKWGARISFNYRAYWLGTYYTEEEAAIAYDRAALKLLKTDAPLNLPYNIYTPQEKSFQSWYSDDEILNMIKDKTYSSHFTAFLVHQSLAKKTLPGSLTNAKGLSYEMLFHKELTQIDVSNADLFQIPKEYALQFLPPVGSNSSGIGVFLFAKGWRDFVIMNSLNPGDTVIFYGCYHVDEEGQKRMFYMIDIHRNVPEKYIVGERYVDGINGVKLFGFRIG</sequence>
<evidence type="ECO:0000256" key="4">
    <source>
        <dbReference type="ARBA" id="ARBA00023125"/>
    </source>
</evidence>
<dbReference type="Gene3D" id="2.40.330.10">
    <property type="entry name" value="DNA-binding pseudobarrel domain"/>
    <property type="match status" value="1"/>
</dbReference>
<dbReference type="Gene3D" id="3.30.730.10">
    <property type="entry name" value="AP2/ERF domain"/>
    <property type="match status" value="1"/>
</dbReference>
<keyword evidence="6" id="KW-0539">Nucleus</keyword>
<dbReference type="CDD" id="cd10017">
    <property type="entry name" value="B3_DNA"/>
    <property type="match status" value="1"/>
</dbReference>
<evidence type="ECO:0000256" key="6">
    <source>
        <dbReference type="ARBA" id="ARBA00023242"/>
    </source>
</evidence>
<protein>
    <recommendedName>
        <fullName evidence="8">AP2/ERF domain-containing protein</fullName>
    </recommendedName>
</protein>
<dbReference type="GO" id="GO:0003677">
    <property type="term" value="F:DNA binding"/>
    <property type="evidence" value="ECO:0007669"/>
    <property type="project" value="UniProtKB-KW"/>
</dbReference>
<keyword evidence="5" id="KW-0804">Transcription</keyword>
<proteinExistence type="inferred from homology"/>
<evidence type="ECO:0000313" key="10">
    <source>
        <dbReference type="Proteomes" id="UP000323597"/>
    </source>
</evidence>
<dbReference type="CDD" id="cd00018">
    <property type="entry name" value="AP2"/>
    <property type="match status" value="1"/>
</dbReference>
<dbReference type="InterPro" id="IPR003340">
    <property type="entry name" value="B3_DNA-bd"/>
</dbReference>
<dbReference type="InterPro" id="IPR044800">
    <property type="entry name" value="LEC2-like"/>
</dbReference>
<evidence type="ECO:0000259" key="8">
    <source>
        <dbReference type="PROSITE" id="PS51032"/>
    </source>
</evidence>
<dbReference type="PANTHER" id="PTHR31140:SF60">
    <property type="entry name" value="TF-B3 DOMAIN-CONTAINING PROTEIN"/>
    <property type="match status" value="1"/>
</dbReference>
<name>A0A5D2SID7_GOSMU</name>
<dbReference type="SMART" id="SM00380">
    <property type="entry name" value="AP2"/>
    <property type="match status" value="1"/>
</dbReference>
<keyword evidence="3" id="KW-0805">Transcription regulation</keyword>
<evidence type="ECO:0000256" key="1">
    <source>
        <dbReference type="ARBA" id="ARBA00004123"/>
    </source>
</evidence>
<feature type="domain" description="AP2/ERF" evidence="8">
    <location>
        <begin position="34"/>
        <end position="89"/>
    </location>
</feature>
<keyword evidence="10" id="KW-1185">Reference proteome</keyword>
<keyword evidence="4" id="KW-0238">DNA-binding</keyword>
<dbReference type="PANTHER" id="PTHR31140">
    <property type="entry name" value="B3 DOMAIN-CONTAINING TRANSCRIPTION FACTOR ABI3"/>
    <property type="match status" value="1"/>
</dbReference>
<evidence type="ECO:0000256" key="3">
    <source>
        <dbReference type="ARBA" id="ARBA00023015"/>
    </source>
</evidence>
<comment type="subcellular location">
    <subcellularLocation>
        <location evidence="1">Nucleus</location>
    </subcellularLocation>
</comment>
<comment type="similarity">
    <text evidence="2">Belongs to the AP2/ERF transcription factor family. RAV subfamily.</text>
</comment>
<dbReference type="InterPro" id="IPR001471">
    <property type="entry name" value="AP2/ERF_dom"/>
</dbReference>
<feature type="region of interest" description="Disordered" evidence="7">
    <location>
        <begin position="1"/>
        <end position="28"/>
    </location>
</feature>
<dbReference type="GO" id="GO:0005634">
    <property type="term" value="C:nucleus"/>
    <property type="evidence" value="ECO:0007669"/>
    <property type="project" value="UniProtKB-SubCell"/>
</dbReference>
<evidence type="ECO:0000256" key="7">
    <source>
        <dbReference type="SAM" id="MobiDB-lite"/>
    </source>
</evidence>
<reference evidence="9 10" key="1">
    <citation type="submission" date="2019-07" db="EMBL/GenBank/DDBJ databases">
        <title>WGS assembly of Gossypium mustelinum.</title>
        <authorList>
            <person name="Chen Z.J."/>
            <person name="Sreedasyam A."/>
            <person name="Ando A."/>
            <person name="Song Q."/>
            <person name="De L."/>
            <person name="Hulse-Kemp A."/>
            <person name="Ding M."/>
            <person name="Ye W."/>
            <person name="Kirkbride R."/>
            <person name="Jenkins J."/>
            <person name="Plott C."/>
            <person name="Lovell J."/>
            <person name="Lin Y.-M."/>
            <person name="Vaughn R."/>
            <person name="Liu B."/>
            <person name="Li W."/>
            <person name="Simpson S."/>
            <person name="Scheffler B."/>
            <person name="Saski C."/>
            <person name="Grover C."/>
            <person name="Hu G."/>
            <person name="Conover J."/>
            <person name="Carlson J."/>
            <person name="Shu S."/>
            <person name="Boston L."/>
            <person name="Williams M."/>
            <person name="Peterson D."/>
            <person name="Mcgee K."/>
            <person name="Jones D."/>
            <person name="Wendel J."/>
            <person name="Stelly D."/>
            <person name="Grimwood J."/>
            <person name="Schmutz J."/>
        </authorList>
    </citation>
    <scope>NUCLEOTIDE SEQUENCE [LARGE SCALE GENOMIC DNA]</scope>
    <source>
        <strain evidence="9">1408120.09</strain>
    </source>
</reference>
<dbReference type="PROSITE" id="PS51032">
    <property type="entry name" value="AP2_ERF"/>
    <property type="match status" value="1"/>
</dbReference>
<dbReference type="SUPFAM" id="SSF54171">
    <property type="entry name" value="DNA-binding domain"/>
    <property type="match status" value="1"/>
</dbReference>
<accession>A0A5D2SID7</accession>
<gene>
    <name evidence="9" type="ORF">E1A91_D12G245800v1</name>
</gene>
<evidence type="ECO:0000256" key="5">
    <source>
        <dbReference type="ARBA" id="ARBA00023163"/>
    </source>
</evidence>
<evidence type="ECO:0000256" key="2">
    <source>
        <dbReference type="ARBA" id="ARBA00009089"/>
    </source>
</evidence>
<dbReference type="InterPro" id="IPR016177">
    <property type="entry name" value="DNA-bd_dom_sf"/>
</dbReference>
<organism evidence="9 10">
    <name type="scientific">Gossypium mustelinum</name>
    <name type="common">Cotton</name>
    <name type="synonym">Gossypium caicoense</name>
    <dbReference type="NCBI Taxonomy" id="34275"/>
    <lineage>
        <taxon>Eukaryota</taxon>
        <taxon>Viridiplantae</taxon>
        <taxon>Streptophyta</taxon>
        <taxon>Embryophyta</taxon>
        <taxon>Tracheophyta</taxon>
        <taxon>Spermatophyta</taxon>
        <taxon>Magnoliopsida</taxon>
        <taxon>eudicotyledons</taxon>
        <taxon>Gunneridae</taxon>
        <taxon>Pentapetalae</taxon>
        <taxon>rosids</taxon>
        <taxon>malvids</taxon>
        <taxon>Malvales</taxon>
        <taxon>Malvaceae</taxon>
        <taxon>Malvoideae</taxon>
        <taxon>Gossypium</taxon>
    </lineage>
</organism>
<dbReference type="InterPro" id="IPR036955">
    <property type="entry name" value="AP2/ERF_dom_sf"/>
</dbReference>
<dbReference type="InterPro" id="IPR015300">
    <property type="entry name" value="DNA-bd_pseudobarrel_sf"/>
</dbReference>
<dbReference type="AlphaFoldDB" id="A0A5D2SID7"/>
<dbReference type="EMBL" id="CM017660">
    <property type="protein sequence ID" value="TYI52406.1"/>
    <property type="molecule type" value="Genomic_DNA"/>
</dbReference>